<dbReference type="OrthoDB" id="2164794at2"/>
<reference evidence="3" key="1">
    <citation type="submission" date="2018-12" db="EMBL/GenBank/DDBJ databases">
        <title>Bacillus chawlae sp. nov., Bacillus glennii sp. nov., and Bacillus saganii sp. nov. Isolated from the Vehicle Assembly Building at Kennedy Space Center where the Viking Spacecraft were Assembled.</title>
        <authorList>
            <person name="Seuylemezian A."/>
            <person name="Vaishampayan P."/>
        </authorList>
    </citation>
    <scope>NUCLEOTIDE SEQUENCE [LARGE SCALE GENOMIC DNA]</scope>
    <source>
        <strain evidence="3">DSM 13966</strain>
    </source>
</reference>
<evidence type="ECO:0000313" key="2">
    <source>
        <dbReference type="EMBL" id="RSD22320.1"/>
    </source>
</evidence>
<protein>
    <submittedName>
        <fullName evidence="2">NERD domain-containing protein</fullName>
    </submittedName>
</protein>
<evidence type="ECO:0000313" key="3">
    <source>
        <dbReference type="Proteomes" id="UP000279911"/>
    </source>
</evidence>
<evidence type="ECO:0000259" key="1">
    <source>
        <dbReference type="PROSITE" id="PS50965"/>
    </source>
</evidence>
<dbReference type="Proteomes" id="UP000279911">
    <property type="component" value="Unassembled WGS sequence"/>
</dbReference>
<dbReference type="AlphaFoldDB" id="A0A3R9FD46"/>
<feature type="domain" description="NERD" evidence="1">
    <location>
        <begin position="37"/>
        <end position="148"/>
    </location>
</feature>
<dbReference type="EMBL" id="RSFW01000033">
    <property type="protein sequence ID" value="RSD22320.1"/>
    <property type="molecule type" value="Genomic_DNA"/>
</dbReference>
<comment type="caution">
    <text evidence="2">The sequence shown here is derived from an EMBL/GenBank/DDBJ whole genome shotgun (WGS) entry which is preliminary data.</text>
</comment>
<name>A0A3R9FD46_9BACI</name>
<gene>
    <name evidence="2" type="ORF">EJA10_21460</name>
</gene>
<dbReference type="Pfam" id="PF08378">
    <property type="entry name" value="NERD"/>
    <property type="match status" value="1"/>
</dbReference>
<dbReference type="InterPro" id="IPR011528">
    <property type="entry name" value="NERD"/>
</dbReference>
<proteinExistence type="predicted"/>
<organism evidence="2 3">
    <name type="scientific">Mesobacillus subterraneus</name>
    <dbReference type="NCBI Taxonomy" id="285983"/>
    <lineage>
        <taxon>Bacteria</taxon>
        <taxon>Bacillati</taxon>
        <taxon>Bacillota</taxon>
        <taxon>Bacilli</taxon>
        <taxon>Bacillales</taxon>
        <taxon>Bacillaceae</taxon>
        <taxon>Mesobacillus</taxon>
    </lineage>
</organism>
<dbReference type="PROSITE" id="PS50965">
    <property type="entry name" value="NERD"/>
    <property type="match status" value="1"/>
</dbReference>
<dbReference type="RefSeq" id="WP_125482081.1">
    <property type="nucleotide sequence ID" value="NZ_RSFW01000033.1"/>
</dbReference>
<accession>A0A3R9FD46</accession>
<sequence>MLLKERTEPHDLVVLRYLNNRMELSAKDQFQLSTLEKGYAGEVMFDQKTEHLSEERYIIDDLLLQVNNSFFQLDKVIIARDAIHLIDVKNFVGDFYLDGDKLYAVKNGREYKNPITQLTRSATLFRQLLQNLKLNHIVHATTIFINPEFTLYQAPMDQPIILPTQTNRYIKELQNTPSKLEHSHQILAQKLLSLHQVKNPFSNLPDYDYEQLEKGIYCKNCYSFNTYVQKFDLVCGKCGTHEKIGDAVLRTTEEFKLLFPEYRITSANIYKWANSTFSNKTISRVLQKNFAAIGKNRHTYYE</sequence>